<feature type="region of interest" description="Disordered" evidence="1">
    <location>
        <begin position="1"/>
        <end position="37"/>
    </location>
</feature>
<reference evidence="2 3" key="1">
    <citation type="submission" date="2018-11" db="EMBL/GenBank/DDBJ databases">
        <authorList>
            <consortium name="Pathogen Informatics"/>
        </authorList>
    </citation>
    <scope>NUCLEOTIDE SEQUENCE [LARGE SCALE GENOMIC DNA]</scope>
</reference>
<feature type="region of interest" description="Disordered" evidence="1">
    <location>
        <begin position="198"/>
        <end position="218"/>
    </location>
</feature>
<name>A0A3P7QDQ4_CYLGO</name>
<gene>
    <name evidence="2" type="ORF">CGOC_LOCUS10989</name>
</gene>
<evidence type="ECO:0000313" key="2">
    <source>
        <dbReference type="EMBL" id="VDN28539.1"/>
    </source>
</evidence>
<feature type="compositionally biased region" description="Basic residues" evidence="1">
    <location>
        <begin position="198"/>
        <end position="207"/>
    </location>
</feature>
<dbReference type="OrthoDB" id="10651903at2759"/>
<keyword evidence="3" id="KW-1185">Reference proteome</keyword>
<organism evidence="2 3">
    <name type="scientific">Cylicostephanus goldi</name>
    <name type="common">Nematode worm</name>
    <dbReference type="NCBI Taxonomy" id="71465"/>
    <lineage>
        <taxon>Eukaryota</taxon>
        <taxon>Metazoa</taxon>
        <taxon>Ecdysozoa</taxon>
        <taxon>Nematoda</taxon>
        <taxon>Chromadorea</taxon>
        <taxon>Rhabditida</taxon>
        <taxon>Rhabditina</taxon>
        <taxon>Rhabditomorpha</taxon>
        <taxon>Strongyloidea</taxon>
        <taxon>Strongylidae</taxon>
        <taxon>Cylicostephanus</taxon>
    </lineage>
</organism>
<accession>A0A3P7QDQ4</accession>
<protein>
    <submittedName>
        <fullName evidence="2">Uncharacterized protein</fullName>
    </submittedName>
</protein>
<feature type="region of interest" description="Disordered" evidence="1">
    <location>
        <begin position="49"/>
        <end position="80"/>
    </location>
</feature>
<dbReference type="EMBL" id="UYRV01113892">
    <property type="protein sequence ID" value="VDN28539.1"/>
    <property type="molecule type" value="Genomic_DNA"/>
</dbReference>
<feature type="compositionally biased region" description="Polar residues" evidence="1">
    <location>
        <begin position="208"/>
        <end position="218"/>
    </location>
</feature>
<feature type="compositionally biased region" description="Basic and acidic residues" evidence="1">
    <location>
        <begin position="20"/>
        <end position="35"/>
    </location>
</feature>
<dbReference type="AlphaFoldDB" id="A0A3P7QDQ4"/>
<evidence type="ECO:0000256" key="1">
    <source>
        <dbReference type="SAM" id="MobiDB-lite"/>
    </source>
</evidence>
<dbReference type="Proteomes" id="UP000271889">
    <property type="component" value="Unassembled WGS sequence"/>
</dbReference>
<sequence>MESEQPEVRRRGRPRVFASDAERQRNHRSIEGERRRALRLSADAERHLLERQNEDAEHRSIRRTQDSQRHREEREVQEHSSVLKDDLLMLNVNRDGVREKMMKSAHDVDPRTCNGSEGVVLWKARKVDLHVVARTHFVSRDDERLKVPKSVNSAFWNKIGVSRGYCRMRHLMRALNAEEETRCDRDCAERNKTLKERRKQNMCRKTSRVSSKANGHWI</sequence>
<proteinExistence type="predicted"/>
<evidence type="ECO:0000313" key="3">
    <source>
        <dbReference type="Proteomes" id="UP000271889"/>
    </source>
</evidence>